<dbReference type="Pfam" id="PF13478">
    <property type="entry name" value="XdhC_C"/>
    <property type="match status" value="1"/>
</dbReference>
<accession>A0A7W4UEP8</accession>
<proteinExistence type="predicted"/>
<evidence type="ECO:0000313" key="4">
    <source>
        <dbReference type="EMBL" id="MBB2922776.1"/>
    </source>
</evidence>
<sequence length="381" mass="38915">MLEIADRLLTALDAGRTLAVGTVVRVDGSAPRTVGTSMAYDGTTVIGTVAGGCVEAAVVEVCERVLGDGRARTATYGVSDETAFSVGLTCGGRLRVHVQRVAPGDPLVERLRAAVRGEAVALASVLPADDDAPGELGSSVRGVDPGRDGDPPAGAAQLPSWLARRLDVEVAARLASGRTGTATLACDGAAGAPVDAVEVFVEVAVAPPRLVVVGAMDFSVALAAAGRLLGYRVTVCDPRPLFATAERFPGVEVVRAWPTAYLRGTALDGRTAVCVLSHDARFDTEAVALALASPAGYVGAMGSRRTHERRVAELRARGVGEDAIARLRSPIGLDVGASTPQETAVAILAEVLAVRSGASGEPLRATSGPIHRTTAEALAHA</sequence>
<reference evidence="4 5" key="1">
    <citation type="submission" date="2020-08" db="EMBL/GenBank/DDBJ databases">
        <title>The Agave Microbiome: Exploring the role of microbial communities in plant adaptations to desert environments.</title>
        <authorList>
            <person name="Partida-Martinez L.P."/>
        </authorList>
    </citation>
    <scope>NUCLEOTIDE SEQUENCE [LARGE SCALE GENOMIC DNA]</scope>
    <source>
        <strain evidence="4 5">RAS26</strain>
    </source>
</reference>
<gene>
    <name evidence="4" type="ORF">FHR80_001688</name>
</gene>
<dbReference type="InterPro" id="IPR027051">
    <property type="entry name" value="XdhC_Rossmann_dom"/>
</dbReference>
<evidence type="ECO:0000313" key="5">
    <source>
        <dbReference type="Proteomes" id="UP000518206"/>
    </source>
</evidence>
<name>A0A7W4UEP8_9CELL</name>
<dbReference type="PANTHER" id="PTHR30388">
    <property type="entry name" value="ALDEHYDE OXIDOREDUCTASE MOLYBDENUM COFACTOR ASSEMBLY PROTEIN"/>
    <property type="match status" value="1"/>
</dbReference>
<dbReference type="Proteomes" id="UP000518206">
    <property type="component" value="Unassembled WGS sequence"/>
</dbReference>
<dbReference type="Pfam" id="PF02625">
    <property type="entry name" value="XdhC_CoxI"/>
    <property type="match status" value="1"/>
</dbReference>
<reference evidence="4 5" key="2">
    <citation type="submission" date="2020-08" db="EMBL/GenBank/DDBJ databases">
        <authorList>
            <person name="Partida-Martinez L."/>
            <person name="Huntemann M."/>
            <person name="Clum A."/>
            <person name="Wang J."/>
            <person name="Palaniappan K."/>
            <person name="Ritter S."/>
            <person name="Chen I.-M."/>
            <person name="Stamatis D."/>
            <person name="Reddy T."/>
            <person name="O'Malley R."/>
            <person name="Daum C."/>
            <person name="Shapiro N."/>
            <person name="Ivanova N."/>
            <person name="Kyrpides N."/>
            <person name="Woyke T."/>
        </authorList>
    </citation>
    <scope>NUCLEOTIDE SEQUENCE [LARGE SCALE GENOMIC DNA]</scope>
    <source>
        <strain evidence="4 5">RAS26</strain>
    </source>
</reference>
<dbReference type="InterPro" id="IPR003777">
    <property type="entry name" value="XdhC_CoxI"/>
</dbReference>
<evidence type="ECO:0000259" key="3">
    <source>
        <dbReference type="Pfam" id="PF13478"/>
    </source>
</evidence>
<dbReference type="EMBL" id="JACHVX010000002">
    <property type="protein sequence ID" value="MBB2922776.1"/>
    <property type="molecule type" value="Genomic_DNA"/>
</dbReference>
<dbReference type="RefSeq" id="WP_183295633.1">
    <property type="nucleotide sequence ID" value="NZ_JACHVX010000002.1"/>
</dbReference>
<comment type="caution">
    <text evidence="4">The sequence shown here is derived from an EMBL/GenBank/DDBJ whole genome shotgun (WGS) entry which is preliminary data.</text>
</comment>
<dbReference type="Gene3D" id="3.40.50.720">
    <property type="entry name" value="NAD(P)-binding Rossmann-like Domain"/>
    <property type="match status" value="1"/>
</dbReference>
<protein>
    <submittedName>
        <fullName evidence="4">Xanthine dehydrogenase accessory factor</fullName>
    </submittedName>
</protein>
<dbReference type="AlphaFoldDB" id="A0A7W4UEP8"/>
<evidence type="ECO:0000256" key="1">
    <source>
        <dbReference type="SAM" id="MobiDB-lite"/>
    </source>
</evidence>
<feature type="domain" description="XdhC Rossmann" evidence="3">
    <location>
        <begin position="210"/>
        <end position="351"/>
    </location>
</feature>
<evidence type="ECO:0000259" key="2">
    <source>
        <dbReference type="Pfam" id="PF02625"/>
    </source>
</evidence>
<dbReference type="InterPro" id="IPR052698">
    <property type="entry name" value="MoCofactor_Util/Proc"/>
</dbReference>
<dbReference type="PANTHER" id="PTHR30388:SF4">
    <property type="entry name" value="MOLYBDENUM COFACTOR INSERTION CHAPERONE PAOD"/>
    <property type="match status" value="1"/>
</dbReference>
<organism evidence="4 5">
    <name type="scientific">Cellulomonas cellasea</name>
    <dbReference type="NCBI Taxonomy" id="43670"/>
    <lineage>
        <taxon>Bacteria</taxon>
        <taxon>Bacillati</taxon>
        <taxon>Actinomycetota</taxon>
        <taxon>Actinomycetes</taxon>
        <taxon>Micrococcales</taxon>
        <taxon>Cellulomonadaceae</taxon>
        <taxon>Cellulomonas</taxon>
    </lineage>
</organism>
<feature type="region of interest" description="Disordered" evidence="1">
    <location>
        <begin position="132"/>
        <end position="156"/>
    </location>
</feature>
<feature type="domain" description="XdhC- CoxI" evidence="2">
    <location>
        <begin position="12"/>
        <end position="77"/>
    </location>
</feature>